<proteinExistence type="predicted"/>
<evidence type="ECO:0000313" key="1">
    <source>
        <dbReference type="EMBL" id="SEA74546.1"/>
    </source>
</evidence>
<dbReference type="AlphaFoldDB" id="A0A1H4DPU8"/>
<gene>
    <name evidence="1" type="ORF">SAMN05421875_1271</name>
</gene>
<organism evidence="1 2">
    <name type="scientific">Acidovorax soli</name>
    <dbReference type="NCBI Taxonomy" id="592050"/>
    <lineage>
        <taxon>Bacteria</taxon>
        <taxon>Pseudomonadati</taxon>
        <taxon>Pseudomonadota</taxon>
        <taxon>Betaproteobacteria</taxon>
        <taxon>Burkholderiales</taxon>
        <taxon>Comamonadaceae</taxon>
        <taxon>Acidovorax</taxon>
    </lineage>
</organism>
<dbReference type="Proteomes" id="UP000199002">
    <property type="component" value="Unassembled WGS sequence"/>
</dbReference>
<dbReference type="InterPro" id="IPR007922">
    <property type="entry name" value="DciA-like"/>
</dbReference>
<dbReference type="RefSeq" id="WP_026437567.1">
    <property type="nucleotide sequence ID" value="NZ_CAXIQL010000015.1"/>
</dbReference>
<protein>
    <recommendedName>
        <fullName evidence="3">DUF721 domain-containing protein</fullName>
    </recommendedName>
</protein>
<sequence length="99" mass="10883">MNRRHYAITLQQASEDSPTLAKLAALTRDSSERLQAIERLIPSALRSTVQAGPIDGGNWCLLVKSNAAAAKIRQLLPALLAHLRSRGWEVDSIRLKIQA</sequence>
<evidence type="ECO:0008006" key="3">
    <source>
        <dbReference type="Google" id="ProtNLM"/>
    </source>
</evidence>
<evidence type="ECO:0000313" key="2">
    <source>
        <dbReference type="Proteomes" id="UP000199002"/>
    </source>
</evidence>
<name>A0A1H4DPU8_9BURK</name>
<dbReference type="Pfam" id="PF05258">
    <property type="entry name" value="DciA"/>
    <property type="match status" value="1"/>
</dbReference>
<keyword evidence="2" id="KW-1185">Reference proteome</keyword>
<dbReference type="EMBL" id="FNQJ01000027">
    <property type="protein sequence ID" value="SEA74546.1"/>
    <property type="molecule type" value="Genomic_DNA"/>
</dbReference>
<accession>A0A1H4DPU8</accession>
<dbReference type="GeneID" id="34235062"/>
<reference evidence="2" key="1">
    <citation type="submission" date="2016-10" db="EMBL/GenBank/DDBJ databases">
        <authorList>
            <person name="Varghese N."/>
            <person name="Submissions S."/>
        </authorList>
    </citation>
    <scope>NUCLEOTIDE SEQUENCE [LARGE SCALE GENOMIC DNA]</scope>
    <source>
        <strain evidence="2">DSM 25157</strain>
    </source>
</reference>